<dbReference type="InterPro" id="IPR036412">
    <property type="entry name" value="HAD-like_sf"/>
</dbReference>
<dbReference type="Gene3D" id="3.40.50.1000">
    <property type="entry name" value="HAD superfamily/HAD-like"/>
    <property type="match status" value="1"/>
</dbReference>
<dbReference type="OMA" id="HRRAFSH"/>
<gene>
    <name evidence="1" type="ORF">DGD08_15910</name>
</gene>
<comment type="caution">
    <text evidence="1">The sequence shown here is derived from an EMBL/GenBank/DDBJ whole genome shotgun (WGS) entry which is preliminary data.</text>
</comment>
<dbReference type="InterPro" id="IPR023198">
    <property type="entry name" value="PGP-like_dom2"/>
</dbReference>
<dbReference type="Proteomes" id="UP000264071">
    <property type="component" value="Unassembled WGS sequence"/>
</dbReference>
<dbReference type="SUPFAM" id="SSF56784">
    <property type="entry name" value="HAD-like"/>
    <property type="match status" value="1"/>
</dbReference>
<evidence type="ECO:0008006" key="3">
    <source>
        <dbReference type="Google" id="ProtNLM"/>
    </source>
</evidence>
<dbReference type="SFLD" id="SFLDG01129">
    <property type="entry name" value="C1.5:_HAD__Beta-PGM__Phosphata"/>
    <property type="match status" value="1"/>
</dbReference>
<proteinExistence type="predicted"/>
<dbReference type="InterPro" id="IPR023214">
    <property type="entry name" value="HAD_sf"/>
</dbReference>
<dbReference type="Pfam" id="PF12710">
    <property type="entry name" value="HAD"/>
    <property type="match status" value="1"/>
</dbReference>
<accession>A0A3D4VC42</accession>
<evidence type="ECO:0000313" key="1">
    <source>
        <dbReference type="EMBL" id="HCT58691.1"/>
    </source>
</evidence>
<dbReference type="PANTHER" id="PTHR43885:SF1">
    <property type="entry name" value="SUPERFAMILY HYDROLASE, PUTATIVE (AFU_ORTHOLOGUE AFUA_4G13290)-RELATED"/>
    <property type="match status" value="1"/>
</dbReference>
<sequence length="229" mass="24779">MKVVLFDIDGTLLRTDGAGRRAMERAMQALHGAVGDTEYRYDGKTDRQIIREQMREAGIAEDAILAQMDVLIARYLENLADELRDRPDQAVLCAGVLPLLDRLRGRDDVTLGLLTGNVQQGARQKLAAVGVAFDQFVVNAFGCDHEHRPELPSIARGRAESYLGRAIAGDQLVIIGDTPADIHCGRSIGVRAIGVATGRYSVEALAEHDPAAVFVSLEDTDAVVEAMLS</sequence>
<dbReference type="SFLD" id="SFLDS00003">
    <property type="entry name" value="Haloacid_Dehalogenase"/>
    <property type="match status" value="1"/>
</dbReference>
<dbReference type="AlphaFoldDB" id="A0A3D4VC42"/>
<name>A0A3D4VC42_9BACT</name>
<evidence type="ECO:0000313" key="2">
    <source>
        <dbReference type="Proteomes" id="UP000264071"/>
    </source>
</evidence>
<reference evidence="1 2" key="1">
    <citation type="journal article" date="2018" name="Nat. Biotechnol.">
        <title>A standardized bacterial taxonomy based on genome phylogeny substantially revises the tree of life.</title>
        <authorList>
            <person name="Parks D.H."/>
            <person name="Chuvochina M."/>
            <person name="Waite D.W."/>
            <person name="Rinke C."/>
            <person name="Skarshewski A."/>
            <person name="Chaumeil P.A."/>
            <person name="Hugenholtz P."/>
        </authorList>
    </citation>
    <scope>NUCLEOTIDE SEQUENCE [LARGE SCALE GENOMIC DNA]</scope>
    <source>
        <strain evidence="1">UBA8844</strain>
    </source>
</reference>
<dbReference type="PANTHER" id="PTHR43885">
    <property type="entry name" value="HALOACID DEHALOGENASE-LIKE HYDROLASE"/>
    <property type="match status" value="1"/>
</dbReference>
<dbReference type="Gene3D" id="1.10.150.240">
    <property type="entry name" value="Putative phosphatase, domain 2"/>
    <property type="match status" value="1"/>
</dbReference>
<organism evidence="1 2">
    <name type="scientific">Gemmatimonas aurantiaca</name>
    <dbReference type="NCBI Taxonomy" id="173480"/>
    <lineage>
        <taxon>Bacteria</taxon>
        <taxon>Pseudomonadati</taxon>
        <taxon>Gemmatimonadota</taxon>
        <taxon>Gemmatimonadia</taxon>
        <taxon>Gemmatimonadales</taxon>
        <taxon>Gemmatimonadaceae</taxon>
        <taxon>Gemmatimonas</taxon>
    </lineage>
</organism>
<dbReference type="EMBL" id="DPIY01000011">
    <property type="protein sequence ID" value="HCT58691.1"/>
    <property type="molecule type" value="Genomic_DNA"/>
</dbReference>
<protein>
    <recommendedName>
        <fullName evidence="3">Hydrolase</fullName>
    </recommendedName>
</protein>